<dbReference type="Gramene" id="OB07G24420.1">
    <property type="protein sequence ID" value="OB07G24420.1"/>
    <property type="gene ID" value="OB07G24420"/>
</dbReference>
<reference evidence="2" key="2">
    <citation type="submission" date="2013-04" db="UniProtKB">
        <authorList>
            <consortium name="EnsemblPlants"/>
        </authorList>
    </citation>
    <scope>IDENTIFICATION</scope>
</reference>
<dbReference type="EnsemblPlants" id="OB07G24420.1">
    <property type="protein sequence ID" value="OB07G24420.1"/>
    <property type="gene ID" value="OB07G24420"/>
</dbReference>
<dbReference type="Proteomes" id="UP000006038">
    <property type="component" value="Chromosome 7"/>
</dbReference>
<proteinExistence type="predicted"/>
<feature type="region of interest" description="Disordered" evidence="1">
    <location>
        <begin position="81"/>
        <end position="136"/>
    </location>
</feature>
<feature type="compositionally biased region" description="Low complexity" evidence="1">
    <location>
        <begin position="103"/>
        <end position="112"/>
    </location>
</feature>
<sequence length="183" mass="20182">MALQFANAGTAVLLCSHVDVGMEWTIICDAETTLDYKGPEKKKRTETNFDQYMTPQFTWIGEDSTYSTATRDRSIGILDQLIDRPRATRQPQPPAMSVLLGPQQKQQQQQQQLRRGAETGGMEQKPSGGTRRQLGKAPRIIWPMEALSWRAKQAARSASRCGLAAPGRSLPGWCPAGACLPPI</sequence>
<accession>J3MM10</accession>
<organism evidence="2">
    <name type="scientific">Oryza brachyantha</name>
    <name type="common">malo sina</name>
    <dbReference type="NCBI Taxonomy" id="4533"/>
    <lineage>
        <taxon>Eukaryota</taxon>
        <taxon>Viridiplantae</taxon>
        <taxon>Streptophyta</taxon>
        <taxon>Embryophyta</taxon>
        <taxon>Tracheophyta</taxon>
        <taxon>Spermatophyta</taxon>
        <taxon>Magnoliopsida</taxon>
        <taxon>Liliopsida</taxon>
        <taxon>Poales</taxon>
        <taxon>Poaceae</taxon>
        <taxon>BOP clade</taxon>
        <taxon>Oryzoideae</taxon>
        <taxon>Oryzeae</taxon>
        <taxon>Oryzinae</taxon>
        <taxon>Oryza</taxon>
    </lineage>
</organism>
<reference evidence="2" key="1">
    <citation type="journal article" date="2013" name="Nat. Commun.">
        <title>Whole-genome sequencing of Oryza brachyantha reveals mechanisms underlying Oryza genome evolution.</title>
        <authorList>
            <person name="Chen J."/>
            <person name="Huang Q."/>
            <person name="Gao D."/>
            <person name="Wang J."/>
            <person name="Lang Y."/>
            <person name="Liu T."/>
            <person name="Li B."/>
            <person name="Bai Z."/>
            <person name="Luis Goicoechea J."/>
            <person name="Liang C."/>
            <person name="Chen C."/>
            <person name="Zhang W."/>
            <person name="Sun S."/>
            <person name="Liao Y."/>
            <person name="Zhang X."/>
            <person name="Yang L."/>
            <person name="Song C."/>
            <person name="Wang M."/>
            <person name="Shi J."/>
            <person name="Liu G."/>
            <person name="Liu J."/>
            <person name="Zhou H."/>
            <person name="Zhou W."/>
            <person name="Yu Q."/>
            <person name="An N."/>
            <person name="Chen Y."/>
            <person name="Cai Q."/>
            <person name="Wang B."/>
            <person name="Liu B."/>
            <person name="Min J."/>
            <person name="Huang Y."/>
            <person name="Wu H."/>
            <person name="Li Z."/>
            <person name="Zhang Y."/>
            <person name="Yin Y."/>
            <person name="Song W."/>
            <person name="Jiang J."/>
            <person name="Jackson S.A."/>
            <person name="Wing R.A."/>
            <person name="Wang J."/>
            <person name="Chen M."/>
        </authorList>
    </citation>
    <scope>NUCLEOTIDE SEQUENCE [LARGE SCALE GENOMIC DNA]</scope>
    <source>
        <strain evidence="2">cv. IRGC 101232</strain>
    </source>
</reference>
<keyword evidence="3" id="KW-1185">Reference proteome</keyword>
<evidence type="ECO:0000313" key="2">
    <source>
        <dbReference type="EnsemblPlants" id="OB07G24420.1"/>
    </source>
</evidence>
<name>J3MM10_ORYBR</name>
<evidence type="ECO:0000313" key="3">
    <source>
        <dbReference type="Proteomes" id="UP000006038"/>
    </source>
</evidence>
<protein>
    <submittedName>
        <fullName evidence="2">Uncharacterized protein</fullName>
    </submittedName>
</protein>
<dbReference type="HOGENOM" id="CLU_1477334_0_0_1"/>
<evidence type="ECO:0000256" key="1">
    <source>
        <dbReference type="SAM" id="MobiDB-lite"/>
    </source>
</evidence>
<dbReference type="AlphaFoldDB" id="J3MM10"/>